<feature type="transmembrane region" description="Helical" evidence="6">
    <location>
        <begin position="15"/>
        <end position="38"/>
    </location>
</feature>
<dbReference type="PROSITE" id="PS50113">
    <property type="entry name" value="PAC"/>
    <property type="match status" value="2"/>
</dbReference>
<dbReference type="CDD" id="cd18773">
    <property type="entry name" value="PDC1_HK_sensor"/>
    <property type="match status" value="1"/>
</dbReference>
<dbReference type="InterPro" id="IPR013656">
    <property type="entry name" value="PAS_4"/>
</dbReference>
<dbReference type="CDD" id="cd12912">
    <property type="entry name" value="PDC2_MCP_like"/>
    <property type="match status" value="1"/>
</dbReference>
<keyword evidence="3 6" id="KW-0812">Transmembrane</keyword>
<dbReference type="InterPro" id="IPR003660">
    <property type="entry name" value="HAMP_dom"/>
</dbReference>
<dbReference type="FunFam" id="3.30.70.270:FF:000001">
    <property type="entry name" value="Diguanylate cyclase domain protein"/>
    <property type="match status" value="1"/>
</dbReference>
<dbReference type="SMART" id="SM00091">
    <property type="entry name" value="PAS"/>
    <property type="match status" value="3"/>
</dbReference>
<dbReference type="InterPro" id="IPR035965">
    <property type="entry name" value="PAS-like_dom_sf"/>
</dbReference>
<dbReference type="SUPFAM" id="SSF158472">
    <property type="entry name" value="HAMP domain-like"/>
    <property type="match status" value="1"/>
</dbReference>
<dbReference type="PROSITE" id="PS50887">
    <property type="entry name" value="GGDEF"/>
    <property type="match status" value="1"/>
</dbReference>
<evidence type="ECO:0000256" key="3">
    <source>
        <dbReference type="ARBA" id="ARBA00022692"/>
    </source>
</evidence>
<dbReference type="NCBIfam" id="TIGR00229">
    <property type="entry name" value="sensory_box"/>
    <property type="match status" value="3"/>
</dbReference>
<evidence type="ECO:0000313" key="12">
    <source>
        <dbReference type="Proteomes" id="UP000534388"/>
    </source>
</evidence>
<dbReference type="CDD" id="cd00130">
    <property type="entry name" value="PAS"/>
    <property type="match status" value="3"/>
</dbReference>
<dbReference type="InterPro" id="IPR013767">
    <property type="entry name" value="PAS_fold"/>
</dbReference>
<comment type="subcellular location">
    <subcellularLocation>
        <location evidence="1">Cell membrane</location>
        <topology evidence="1">Multi-pass membrane protein</topology>
    </subcellularLocation>
</comment>
<dbReference type="PROSITE" id="PS50885">
    <property type="entry name" value="HAMP"/>
    <property type="match status" value="1"/>
</dbReference>
<dbReference type="GO" id="GO:0006355">
    <property type="term" value="P:regulation of DNA-templated transcription"/>
    <property type="evidence" value="ECO:0007669"/>
    <property type="project" value="InterPro"/>
</dbReference>
<dbReference type="AlphaFoldDB" id="A0A7W2ICU1"/>
<dbReference type="GO" id="GO:0003824">
    <property type="term" value="F:catalytic activity"/>
    <property type="evidence" value="ECO:0007669"/>
    <property type="project" value="UniProtKB-ARBA"/>
</dbReference>
<feature type="domain" description="PAC" evidence="8">
    <location>
        <begin position="693"/>
        <end position="746"/>
    </location>
</feature>
<dbReference type="Gene3D" id="6.10.340.10">
    <property type="match status" value="1"/>
</dbReference>
<feature type="domain" description="GGDEF" evidence="10">
    <location>
        <begin position="778"/>
        <end position="911"/>
    </location>
</feature>
<keyword evidence="4 6" id="KW-1133">Transmembrane helix</keyword>
<sequence>MLANVPLIRSLKFRMTAVVVALVLAATVIVTSLALLLAERDMEAVIGDQQFALLSAAAANIDSQLEAKRTLLASLADAMPPDLSDHPERMRQFIDQHPTVRAAFLNLVTYDRKGVLRHTARSGIATLPLTETAKRFFEQALASRGSIISEPFKSTVTDLPVVLITQPVLDETGAVAMVLAGSIDLANASFLAPVSAQRPGKTGFMYIMTSKGILVNHPNRSRLLQHINARPGVNRATQMALQGFEGWTNAANKDGSEGIYSYKRIPAADWILGARFPTEEAFAPMIVMRRHAVLASTLFAALAGAIGWVAILVLLRPLGRLRRHIADIRSGKAGIDVLQRRRRDEIGELSSAFHVLMAEREAALESTRESESLIRNILEQAPDAFISCDANGIVTEWNAQAEKSFGWSRTEAVGQDVAELIIPPAFRADHRAGMARFAQGGTGPVLNSRVRLTARHRGGHEVPVELSVRALRHGSDYYATAFLHDITERLLYEQQIAASERRSRMIADNMPAMIAYVDDKLRYRFTNEHFRQLMGIDPNALLGRTFGDTFGEAFRERLRPYYEAALRGERVHYEREGNETGRAIQLMVDMIPDLRADGSVAGFYLMALDITERKNAELTQAASEKRLKLLTDNLPVLISYADHERRIQFLNATFHDWFGIDPVSKLGSPLADIIGREHYRNAEEHLERAYQGHHVTYELKARIKGSMHTLETTFVPEVRADGSVAGVYSLTHDTTRMKEIEERLIHLARIDTLTGIPNRLMFEELLQLAIGRARRNRQPMALAYLDVDNFKAINDSMGHGGGDTVLKEFAARLVGNVRATDTVARLAGDEFVIIFEQVTDPDEAGRLAAKIVEAIRADFTVAGQPLSVTTSVGVALHLGGEQTPAELVARADGALYAAKRRGRDCHVVAQPA</sequence>
<comment type="caution">
    <text evidence="11">The sequence shown here is derived from an EMBL/GenBank/DDBJ whole genome shotgun (WGS) entry which is preliminary data.</text>
</comment>
<proteinExistence type="predicted"/>
<gene>
    <name evidence="11" type="ORF">H3H37_14785</name>
</gene>
<dbReference type="InterPro" id="IPR033479">
    <property type="entry name" value="dCache_1"/>
</dbReference>
<dbReference type="PROSITE" id="PS50112">
    <property type="entry name" value="PAS"/>
    <property type="match status" value="3"/>
</dbReference>
<dbReference type="SMART" id="SM00267">
    <property type="entry name" value="GGDEF"/>
    <property type="match status" value="1"/>
</dbReference>
<evidence type="ECO:0000259" key="8">
    <source>
        <dbReference type="PROSITE" id="PS50113"/>
    </source>
</evidence>
<keyword evidence="2" id="KW-1003">Cell membrane</keyword>
<dbReference type="GO" id="GO:0005886">
    <property type="term" value="C:plasma membrane"/>
    <property type="evidence" value="ECO:0007669"/>
    <property type="project" value="UniProtKB-SubCell"/>
</dbReference>
<dbReference type="InterPro" id="IPR000700">
    <property type="entry name" value="PAS-assoc_C"/>
</dbReference>
<keyword evidence="12" id="KW-1185">Reference proteome</keyword>
<dbReference type="InterPro" id="IPR000160">
    <property type="entry name" value="GGDEF_dom"/>
</dbReference>
<feature type="domain" description="PAC" evidence="8">
    <location>
        <begin position="567"/>
        <end position="622"/>
    </location>
</feature>
<feature type="domain" description="PAS" evidence="7">
    <location>
        <begin position="370"/>
        <end position="423"/>
    </location>
</feature>
<evidence type="ECO:0000256" key="5">
    <source>
        <dbReference type="ARBA" id="ARBA00023136"/>
    </source>
</evidence>
<dbReference type="CDD" id="cd01949">
    <property type="entry name" value="GGDEF"/>
    <property type="match status" value="1"/>
</dbReference>
<name>A0A7W2ICU1_9BURK</name>
<evidence type="ECO:0000256" key="6">
    <source>
        <dbReference type="SAM" id="Phobius"/>
    </source>
</evidence>
<reference evidence="11 12" key="1">
    <citation type="submission" date="2020-07" db="EMBL/GenBank/DDBJ databases">
        <title>Novel species isolated from subtropical streams in China.</title>
        <authorList>
            <person name="Lu H."/>
        </authorList>
    </citation>
    <scope>NUCLEOTIDE SEQUENCE [LARGE SCALE GENOMIC DNA]</scope>
    <source>
        <strain evidence="11 12">LX20W</strain>
    </source>
</reference>
<dbReference type="InterPro" id="IPR000014">
    <property type="entry name" value="PAS"/>
</dbReference>
<dbReference type="InterPro" id="IPR029787">
    <property type="entry name" value="Nucleotide_cyclase"/>
</dbReference>
<dbReference type="Pfam" id="PF00989">
    <property type="entry name" value="PAS"/>
    <property type="match status" value="1"/>
</dbReference>
<protein>
    <submittedName>
        <fullName evidence="11">PAS domain S-box protein</fullName>
    </submittedName>
</protein>
<evidence type="ECO:0000259" key="9">
    <source>
        <dbReference type="PROSITE" id="PS50885"/>
    </source>
</evidence>
<dbReference type="Gene3D" id="3.30.450.20">
    <property type="entry name" value="PAS domain"/>
    <property type="match status" value="5"/>
</dbReference>
<dbReference type="Proteomes" id="UP000534388">
    <property type="component" value="Unassembled WGS sequence"/>
</dbReference>
<evidence type="ECO:0000256" key="2">
    <source>
        <dbReference type="ARBA" id="ARBA00022475"/>
    </source>
</evidence>
<dbReference type="Pfam" id="PF00990">
    <property type="entry name" value="GGDEF"/>
    <property type="match status" value="1"/>
</dbReference>
<feature type="domain" description="PAS" evidence="7">
    <location>
        <begin position="623"/>
        <end position="693"/>
    </location>
</feature>
<dbReference type="EMBL" id="JACEZT010000009">
    <property type="protein sequence ID" value="MBA5638322.1"/>
    <property type="molecule type" value="Genomic_DNA"/>
</dbReference>
<dbReference type="Pfam" id="PF00672">
    <property type="entry name" value="HAMP"/>
    <property type="match status" value="1"/>
</dbReference>
<dbReference type="InterPro" id="IPR052155">
    <property type="entry name" value="Biofilm_reg_signaling"/>
</dbReference>
<evidence type="ECO:0000259" key="10">
    <source>
        <dbReference type="PROSITE" id="PS50887"/>
    </source>
</evidence>
<evidence type="ECO:0000256" key="4">
    <source>
        <dbReference type="ARBA" id="ARBA00022989"/>
    </source>
</evidence>
<dbReference type="RefSeq" id="WP_182163778.1">
    <property type="nucleotide sequence ID" value="NZ_JACEZT010000009.1"/>
</dbReference>
<organism evidence="11 12">
    <name type="scientific">Rugamonas brunnea</name>
    <dbReference type="NCBI Taxonomy" id="2758569"/>
    <lineage>
        <taxon>Bacteria</taxon>
        <taxon>Pseudomonadati</taxon>
        <taxon>Pseudomonadota</taxon>
        <taxon>Betaproteobacteria</taxon>
        <taxon>Burkholderiales</taxon>
        <taxon>Oxalobacteraceae</taxon>
        <taxon>Telluria group</taxon>
        <taxon>Rugamonas</taxon>
    </lineage>
</organism>
<dbReference type="SUPFAM" id="SSF55073">
    <property type="entry name" value="Nucleotide cyclase"/>
    <property type="match status" value="1"/>
</dbReference>
<dbReference type="InterPro" id="IPR043128">
    <property type="entry name" value="Rev_trsase/Diguanyl_cyclase"/>
</dbReference>
<evidence type="ECO:0000256" key="1">
    <source>
        <dbReference type="ARBA" id="ARBA00004651"/>
    </source>
</evidence>
<feature type="domain" description="PAS" evidence="7">
    <location>
        <begin position="499"/>
        <end position="569"/>
    </location>
</feature>
<dbReference type="NCBIfam" id="TIGR00254">
    <property type="entry name" value="GGDEF"/>
    <property type="match status" value="1"/>
</dbReference>
<dbReference type="Pfam" id="PF08448">
    <property type="entry name" value="PAS_4"/>
    <property type="match status" value="2"/>
</dbReference>
<feature type="domain" description="HAMP" evidence="9">
    <location>
        <begin position="312"/>
        <end position="365"/>
    </location>
</feature>
<dbReference type="SUPFAM" id="SSF55785">
    <property type="entry name" value="PYP-like sensor domain (PAS domain)"/>
    <property type="match status" value="3"/>
</dbReference>
<feature type="transmembrane region" description="Helical" evidence="6">
    <location>
        <begin position="292"/>
        <end position="315"/>
    </location>
</feature>
<evidence type="ECO:0000259" key="7">
    <source>
        <dbReference type="PROSITE" id="PS50112"/>
    </source>
</evidence>
<keyword evidence="5 6" id="KW-0472">Membrane</keyword>
<dbReference type="PANTHER" id="PTHR44757">
    <property type="entry name" value="DIGUANYLATE CYCLASE DGCP"/>
    <property type="match status" value="1"/>
</dbReference>
<accession>A0A7W2ICU1</accession>
<evidence type="ECO:0000313" key="11">
    <source>
        <dbReference type="EMBL" id="MBA5638322.1"/>
    </source>
</evidence>
<dbReference type="GO" id="GO:0007165">
    <property type="term" value="P:signal transduction"/>
    <property type="evidence" value="ECO:0007669"/>
    <property type="project" value="InterPro"/>
</dbReference>
<dbReference type="Pfam" id="PF02743">
    <property type="entry name" value="dCache_1"/>
    <property type="match status" value="1"/>
</dbReference>
<dbReference type="PANTHER" id="PTHR44757:SF2">
    <property type="entry name" value="BIOFILM ARCHITECTURE MAINTENANCE PROTEIN MBAA"/>
    <property type="match status" value="1"/>
</dbReference>
<dbReference type="Gene3D" id="3.30.70.270">
    <property type="match status" value="1"/>
</dbReference>